<proteinExistence type="inferred from homology"/>
<gene>
    <name evidence="4" type="ORF">H0I76_00310</name>
</gene>
<evidence type="ECO:0000259" key="3">
    <source>
        <dbReference type="PROSITE" id="PS50801"/>
    </source>
</evidence>
<dbReference type="AlphaFoldDB" id="A0A8J7S9M6"/>
<dbReference type="PROSITE" id="PS50801">
    <property type="entry name" value="STAS"/>
    <property type="match status" value="1"/>
</dbReference>
<organism evidence="4 5">
    <name type="scientific">Thermohalobaculum xanthum</name>
    <dbReference type="NCBI Taxonomy" id="2753746"/>
    <lineage>
        <taxon>Bacteria</taxon>
        <taxon>Pseudomonadati</taxon>
        <taxon>Pseudomonadota</taxon>
        <taxon>Alphaproteobacteria</taxon>
        <taxon>Rhodobacterales</taxon>
        <taxon>Paracoccaceae</taxon>
        <taxon>Thermohalobaculum</taxon>
    </lineage>
</organism>
<evidence type="ECO:0000256" key="2">
    <source>
        <dbReference type="RuleBase" id="RU003749"/>
    </source>
</evidence>
<evidence type="ECO:0000256" key="1">
    <source>
        <dbReference type="ARBA" id="ARBA00009013"/>
    </source>
</evidence>
<evidence type="ECO:0000313" key="4">
    <source>
        <dbReference type="EMBL" id="MBK0397618.1"/>
    </source>
</evidence>
<dbReference type="NCBIfam" id="TIGR00377">
    <property type="entry name" value="ant_ant_sig"/>
    <property type="match status" value="1"/>
</dbReference>
<dbReference type="PANTHER" id="PTHR33495:SF2">
    <property type="entry name" value="ANTI-SIGMA FACTOR ANTAGONIST TM_1081-RELATED"/>
    <property type="match status" value="1"/>
</dbReference>
<accession>A0A8J7S9M6</accession>
<comment type="similarity">
    <text evidence="1 2">Belongs to the anti-sigma-factor antagonist family.</text>
</comment>
<dbReference type="Gene3D" id="3.30.750.24">
    <property type="entry name" value="STAS domain"/>
    <property type="match status" value="1"/>
</dbReference>
<dbReference type="RefSeq" id="WP_200605567.1">
    <property type="nucleotide sequence ID" value="NZ_JAEHHL010000001.1"/>
</dbReference>
<feature type="domain" description="STAS" evidence="3">
    <location>
        <begin position="21"/>
        <end position="106"/>
    </location>
</feature>
<dbReference type="InterPro" id="IPR036513">
    <property type="entry name" value="STAS_dom_sf"/>
</dbReference>
<dbReference type="EMBL" id="JAEHHL010000001">
    <property type="protein sequence ID" value="MBK0397618.1"/>
    <property type="molecule type" value="Genomic_DNA"/>
</dbReference>
<dbReference type="InterPro" id="IPR003658">
    <property type="entry name" value="Anti-sigma_ant"/>
</dbReference>
<comment type="caution">
    <text evidence="4">The sequence shown here is derived from an EMBL/GenBank/DDBJ whole genome shotgun (WGS) entry which is preliminary data.</text>
</comment>
<dbReference type="SUPFAM" id="SSF52091">
    <property type="entry name" value="SpoIIaa-like"/>
    <property type="match status" value="1"/>
</dbReference>
<evidence type="ECO:0000313" key="5">
    <source>
        <dbReference type="Proteomes" id="UP000655420"/>
    </source>
</evidence>
<dbReference type="GO" id="GO:0043856">
    <property type="term" value="F:anti-sigma factor antagonist activity"/>
    <property type="evidence" value="ECO:0007669"/>
    <property type="project" value="InterPro"/>
</dbReference>
<dbReference type="Proteomes" id="UP000655420">
    <property type="component" value="Unassembled WGS sequence"/>
</dbReference>
<keyword evidence="5" id="KW-1185">Reference proteome</keyword>
<reference evidence="4" key="1">
    <citation type="submission" date="2020-12" db="EMBL/GenBank/DDBJ databases">
        <title>Bacterial taxonomy.</title>
        <authorList>
            <person name="Pan X."/>
        </authorList>
    </citation>
    <scope>NUCLEOTIDE SEQUENCE</scope>
    <source>
        <strain evidence="4">M0105</strain>
    </source>
</reference>
<dbReference type="PANTHER" id="PTHR33495">
    <property type="entry name" value="ANTI-SIGMA FACTOR ANTAGONIST TM_1081-RELATED-RELATED"/>
    <property type="match status" value="1"/>
</dbReference>
<name>A0A8J7S9M6_9RHOB</name>
<dbReference type="InterPro" id="IPR002645">
    <property type="entry name" value="STAS_dom"/>
</dbReference>
<protein>
    <recommendedName>
        <fullName evidence="2">Anti-sigma factor antagonist</fullName>
    </recommendedName>
</protein>
<dbReference type="CDD" id="cd07043">
    <property type="entry name" value="STAS_anti-anti-sigma_factors"/>
    <property type="match status" value="1"/>
</dbReference>
<sequence>MQLSVERSGGRCVVGLPGPRLDAAVAAEFKRGIVELIDTGADAIVLDFGAVGFIDSSGLGAVVGAYKHLGPRGKLEIACLSPAVRKVFALTRMDRVFTIHDAVPAP</sequence>
<dbReference type="Pfam" id="PF01740">
    <property type="entry name" value="STAS"/>
    <property type="match status" value="1"/>
</dbReference>